<evidence type="ECO:0000256" key="3">
    <source>
        <dbReference type="ARBA" id="ARBA00007336"/>
    </source>
</evidence>
<keyword evidence="6" id="KW-0539">Nucleus</keyword>
<evidence type="ECO:0000256" key="2">
    <source>
        <dbReference type="ARBA" id="ARBA00004604"/>
    </source>
</evidence>
<accession>A0A2T7NQV3</accession>
<dbReference type="Proteomes" id="UP000245119">
    <property type="component" value="Linkage Group LG10"/>
</dbReference>
<dbReference type="Pfam" id="PF05890">
    <property type="entry name" value="Ebp2"/>
    <property type="match status" value="1"/>
</dbReference>
<dbReference type="GO" id="GO:0006364">
    <property type="term" value="P:rRNA processing"/>
    <property type="evidence" value="ECO:0007669"/>
    <property type="project" value="TreeGrafter"/>
</dbReference>
<dbReference type="GO" id="GO:0030687">
    <property type="term" value="C:preribosome, large subunit precursor"/>
    <property type="evidence" value="ECO:0007669"/>
    <property type="project" value="TreeGrafter"/>
</dbReference>
<dbReference type="AlphaFoldDB" id="A0A2T7NQV3"/>
<keyword evidence="9" id="KW-1185">Reference proteome</keyword>
<evidence type="ECO:0000256" key="7">
    <source>
        <dbReference type="SAM" id="MobiDB-lite"/>
    </source>
</evidence>
<proteinExistence type="inferred from homology"/>
<dbReference type="GO" id="GO:0034399">
    <property type="term" value="C:nuclear periphery"/>
    <property type="evidence" value="ECO:0007669"/>
    <property type="project" value="TreeGrafter"/>
</dbReference>
<organism evidence="8 9">
    <name type="scientific">Pomacea canaliculata</name>
    <name type="common">Golden apple snail</name>
    <dbReference type="NCBI Taxonomy" id="400727"/>
    <lineage>
        <taxon>Eukaryota</taxon>
        <taxon>Metazoa</taxon>
        <taxon>Spiralia</taxon>
        <taxon>Lophotrochozoa</taxon>
        <taxon>Mollusca</taxon>
        <taxon>Gastropoda</taxon>
        <taxon>Caenogastropoda</taxon>
        <taxon>Architaenioglossa</taxon>
        <taxon>Ampullarioidea</taxon>
        <taxon>Ampullariidae</taxon>
        <taxon>Pomacea</taxon>
    </lineage>
</organism>
<evidence type="ECO:0000256" key="6">
    <source>
        <dbReference type="ARBA" id="ARBA00023242"/>
    </source>
</evidence>
<evidence type="ECO:0000313" key="8">
    <source>
        <dbReference type="EMBL" id="PVD23550.1"/>
    </source>
</evidence>
<dbReference type="PANTHER" id="PTHR13028:SF0">
    <property type="entry name" value="RRNA-PROCESSING PROTEIN EBP2-RELATED"/>
    <property type="match status" value="1"/>
</dbReference>
<comment type="caution">
    <text evidence="8">The sequence shown here is derived from an EMBL/GenBank/DDBJ whole genome shotgun (WGS) entry which is preliminary data.</text>
</comment>
<evidence type="ECO:0000256" key="1">
    <source>
        <dbReference type="ARBA" id="ARBA00003387"/>
    </source>
</evidence>
<comment type="function">
    <text evidence="1">Required for the processing of the 27S pre-rRNA.</text>
</comment>
<dbReference type="STRING" id="400727.A0A2T7NQV3"/>
<dbReference type="PANTHER" id="PTHR13028">
    <property type="entry name" value="RRNA PROCESSING PROTEIN EBNA1-BINDING PROTEIN-RELATED"/>
    <property type="match status" value="1"/>
</dbReference>
<dbReference type="OrthoDB" id="443772at2759"/>
<sequence length="259" mass="30088">MDEREDDSEYDSDTELQRAYADGRLKAGLNIEARPPRSFINNVAGMKQKLEEFQRTDLSWFERLDVTAAPISSASEEVVDVEDEFKRELLFYRQAQAAVLIALPKLSQLGLSTKRPEDYFAEMAKSDSHMVKVRAKLQERQQALERSLKAKKLRELKKYGKKVQQEVLQKRQKEKREMLDAVKKYRKGKIEKLDFLNDINEKKTKSAQPKANKRRDWKNQKFGFGGQKKRSKRNTKESTSSSTSSMKKKDNVTGDQFIV</sequence>
<evidence type="ECO:0000256" key="5">
    <source>
        <dbReference type="ARBA" id="ARBA00023054"/>
    </source>
</evidence>
<comment type="similarity">
    <text evidence="3">Belongs to the EBP2 family.</text>
</comment>
<keyword evidence="5" id="KW-0175">Coiled coil</keyword>
<name>A0A2T7NQV3_POMCA</name>
<gene>
    <name evidence="8" type="ORF">C0Q70_16822</name>
</gene>
<evidence type="ECO:0000313" key="9">
    <source>
        <dbReference type="Proteomes" id="UP000245119"/>
    </source>
</evidence>
<comment type="subcellular location">
    <subcellularLocation>
        <location evidence="2">Nucleus</location>
        <location evidence="2">Nucleolus</location>
    </subcellularLocation>
</comment>
<protein>
    <submittedName>
        <fullName evidence="8">Uncharacterized protein</fullName>
    </submittedName>
</protein>
<dbReference type="EMBL" id="PZQS01000010">
    <property type="protein sequence ID" value="PVD23550.1"/>
    <property type="molecule type" value="Genomic_DNA"/>
</dbReference>
<dbReference type="InterPro" id="IPR008610">
    <property type="entry name" value="Ebp2"/>
</dbReference>
<evidence type="ECO:0000256" key="4">
    <source>
        <dbReference type="ARBA" id="ARBA00022517"/>
    </source>
</evidence>
<feature type="region of interest" description="Disordered" evidence="7">
    <location>
        <begin position="201"/>
        <end position="259"/>
    </location>
</feature>
<keyword evidence="4" id="KW-0690">Ribosome biogenesis</keyword>
<dbReference type="GO" id="GO:0005730">
    <property type="term" value="C:nucleolus"/>
    <property type="evidence" value="ECO:0007669"/>
    <property type="project" value="UniProtKB-SubCell"/>
</dbReference>
<dbReference type="GO" id="GO:0042273">
    <property type="term" value="P:ribosomal large subunit biogenesis"/>
    <property type="evidence" value="ECO:0007669"/>
    <property type="project" value="TreeGrafter"/>
</dbReference>
<reference evidence="8 9" key="1">
    <citation type="submission" date="2018-04" db="EMBL/GenBank/DDBJ databases">
        <title>The genome of golden apple snail Pomacea canaliculata provides insight into stress tolerance and invasive adaptation.</title>
        <authorList>
            <person name="Liu C."/>
            <person name="Liu B."/>
            <person name="Ren Y."/>
            <person name="Zhang Y."/>
            <person name="Wang H."/>
            <person name="Li S."/>
            <person name="Jiang F."/>
            <person name="Yin L."/>
            <person name="Zhang G."/>
            <person name="Qian W."/>
            <person name="Fan W."/>
        </authorList>
    </citation>
    <scope>NUCLEOTIDE SEQUENCE [LARGE SCALE GENOMIC DNA]</scope>
    <source>
        <strain evidence="8">SZHN2017</strain>
        <tissue evidence="8">Muscle</tissue>
    </source>
</reference>